<dbReference type="PANTHER" id="PTHR21197">
    <property type="entry name" value="UDP-GALACTOPYRANOSE MUTASE"/>
    <property type="match status" value="1"/>
</dbReference>
<feature type="domain" description="Amine oxidase" evidence="1">
    <location>
        <begin position="17"/>
        <end position="436"/>
    </location>
</feature>
<dbReference type="GO" id="GO:0050660">
    <property type="term" value="F:flavin adenine dinucleotide binding"/>
    <property type="evidence" value="ECO:0007669"/>
    <property type="project" value="TreeGrafter"/>
</dbReference>
<keyword evidence="3" id="KW-1185">Reference proteome</keyword>
<dbReference type="PANTHER" id="PTHR21197:SF0">
    <property type="entry name" value="UDP-GALACTOPYRANOSE MUTASE"/>
    <property type="match status" value="1"/>
</dbReference>
<dbReference type="AlphaFoldDB" id="A0A6M0K0F7"/>
<protein>
    <submittedName>
        <fullName evidence="2">NAD(P)/FAD-dependent oxidoreductase</fullName>
    </submittedName>
</protein>
<dbReference type="Gene3D" id="3.50.50.60">
    <property type="entry name" value="FAD/NAD(P)-binding domain"/>
    <property type="match status" value="2"/>
</dbReference>
<proteinExistence type="predicted"/>
<evidence type="ECO:0000313" key="2">
    <source>
        <dbReference type="EMBL" id="NEV63256.1"/>
    </source>
</evidence>
<dbReference type="RefSeq" id="WP_164453719.1">
    <property type="nucleotide sequence ID" value="NZ_JAAIJQ010000045.1"/>
</dbReference>
<evidence type="ECO:0000259" key="1">
    <source>
        <dbReference type="Pfam" id="PF01593"/>
    </source>
</evidence>
<dbReference type="GO" id="GO:0005829">
    <property type="term" value="C:cytosol"/>
    <property type="evidence" value="ECO:0007669"/>
    <property type="project" value="TreeGrafter"/>
</dbReference>
<dbReference type="EMBL" id="JAAIJQ010000045">
    <property type="protein sequence ID" value="NEV63256.1"/>
    <property type="molecule type" value="Genomic_DNA"/>
</dbReference>
<dbReference type="Pfam" id="PF01593">
    <property type="entry name" value="Amino_oxidase"/>
    <property type="match status" value="1"/>
</dbReference>
<evidence type="ECO:0000313" key="3">
    <source>
        <dbReference type="Proteomes" id="UP000483379"/>
    </source>
</evidence>
<organism evidence="2 3">
    <name type="scientific">Thiorhodococcus minor</name>
    <dbReference type="NCBI Taxonomy" id="57489"/>
    <lineage>
        <taxon>Bacteria</taxon>
        <taxon>Pseudomonadati</taxon>
        <taxon>Pseudomonadota</taxon>
        <taxon>Gammaproteobacteria</taxon>
        <taxon>Chromatiales</taxon>
        <taxon>Chromatiaceae</taxon>
        <taxon>Thiorhodococcus</taxon>
    </lineage>
</organism>
<dbReference type="NCBIfam" id="NF005546">
    <property type="entry name" value="PRK07208.1-2"/>
    <property type="match status" value="1"/>
</dbReference>
<reference evidence="2 3" key="1">
    <citation type="submission" date="2020-02" db="EMBL/GenBank/DDBJ databases">
        <title>Genome sequences of Thiorhodococcus mannitoliphagus and Thiorhodococcus minor, purple sulfur photosynthetic bacteria in the gammaproteobacterial family, Chromatiaceae.</title>
        <authorList>
            <person name="Aviles F.A."/>
            <person name="Meyer T.E."/>
            <person name="Kyndt J.A."/>
        </authorList>
    </citation>
    <scope>NUCLEOTIDE SEQUENCE [LARGE SCALE GENOMIC DNA]</scope>
    <source>
        <strain evidence="2 3">DSM 11518</strain>
    </source>
</reference>
<accession>A0A6M0K0F7</accession>
<dbReference type="SUPFAM" id="SSF51905">
    <property type="entry name" value="FAD/NAD(P)-binding domain"/>
    <property type="match status" value="1"/>
</dbReference>
<sequence length="536" mass="60528">MKASERPSAVIIGGGPAGLTAAYELVTRSDIRPIVLEADAILGGISRTVDHKGNRIDLGGHRFFSKSDRVMDWWRQVLPIQGMPAADAPRVEIQYQNQRRMIPVDPGGPDPATHDAVMLIRPRVSRILFRGQLFDYPLTPSLKTLRQLGVGPSIRILGSYAYCRVRRIRPEISLEDFLINRFGRELYATFFRDYTQKVWGVPCDEIPADWGRQRIKGLSVAGLLSHAARSLLGRAGALHQRDTETSLIEQFMYPKLGPGQLWERVAGMVTARGGEVRLQHCVTGIEHQGGRICVVRVSTPSGEQRLEVDWLFSSMPVKHLIAGLAPAAPDPVRAVADGLMYRDFMTVGLLLDRLKLGGDVTGQELYSRVPDNWIYVQEPGVRVGRLQFFNNWSPYMVADPKRVWVGLEYFVNEGDDLWSLADADMVRFAIEELERIGVIDAGAVLDHRVIRMPKAYPAYFGSYDRFELVRDYLQGFQNLFPIGRNGMHRYNNQDHSMLTAMMAVDGILSGEDVRQQIWEVNTEQAYHEEKKDGRWP</sequence>
<dbReference type="InterPro" id="IPR036188">
    <property type="entry name" value="FAD/NAD-bd_sf"/>
</dbReference>
<name>A0A6M0K0F7_9GAMM</name>
<comment type="caution">
    <text evidence="2">The sequence shown here is derived from an EMBL/GenBank/DDBJ whole genome shotgun (WGS) entry which is preliminary data.</text>
</comment>
<dbReference type="GO" id="GO:0016491">
    <property type="term" value="F:oxidoreductase activity"/>
    <property type="evidence" value="ECO:0007669"/>
    <property type="project" value="InterPro"/>
</dbReference>
<dbReference type="InterPro" id="IPR002937">
    <property type="entry name" value="Amino_oxidase"/>
</dbReference>
<dbReference type="Proteomes" id="UP000483379">
    <property type="component" value="Unassembled WGS sequence"/>
</dbReference>
<gene>
    <name evidence="2" type="ORF">G3446_15400</name>
</gene>
<dbReference type="GO" id="GO:0008767">
    <property type="term" value="F:UDP-galactopyranose mutase activity"/>
    <property type="evidence" value="ECO:0007669"/>
    <property type="project" value="TreeGrafter"/>
</dbReference>
<dbReference type="NCBIfam" id="NF005548">
    <property type="entry name" value="PRK07208.1-4"/>
    <property type="match status" value="1"/>
</dbReference>